<accession>A0ABV7F2W0</accession>
<sequence>MTKCDTHPAHDGAPNVAFMAIVIMMAFRIATTALPHRSPMHYDIAKHLKAGWDVSYLGPLLGLWYKGLHAIALDFAGIDVSFSSRYDNFSAV</sequence>
<organism evidence="2 3">
    <name type="scientific">Undibacterium arcticum</name>
    <dbReference type="NCBI Taxonomy" id="1762892"/>
    <lineage>
        <taxon>Bacteria</taxon>
        <taxon>Pseudomonadati</taxon>
        <taxon>Pseudomonadota</taxon>
        <taxon>Betaproteobacteria</taxon>
        <taxon>Burkholderiales</taxon>
        <taxon>Oxalobacteraceae</taxon>
        <taxon>Undibacterium</taxon>
    </lineage>
</organism>
<feature type="transmembrane region" description="Helical" evidence="1">
    <location>
        <begin position="12"/>
        <end position="30"/>
    </location>
</feature>
<protein>
    <submittedName>
        <fullName evidence="2">Uncharacterized protein</fullName>
    </submittedName>
</protein>
<keyword evidence="1" id="KW-1133">Transmembrane helix</keyword>
<comment type="caution">
    <text evidence="2">The sequence shown here is derived from an EMBL/GenBank/DDBJ whole genome shotgun (WGS) entry which is preliminary data.</text>
</comment>
<dbReference type="Proteomes" id="UP001595530">
    <property type="component" value="Unassembled WGS sequence"/>
</dbReference>
<keyword evidence="1" id="KW-0472">Membrane</keyword>
<keyword evidence="3" id="KW-1185">Reference proteome</keyword>
<gene>
    <name evidence="2" type="ORF">ACFOFO_15705</name>
</gene>
<dbReference type="RefSeq" id="WP_390323956.1">
    <property type="nucleotide sequence ID" value="NZ_JBHRTP010000051.1"/>
</dbReference>
<proteinExistence type="predicted"/>
<evidence type="ECO:0000313" key="3">
    <source>
        <dbReference type="Proteomes" id="UP001595530"/>
    </source>
</evidence>
<evidence type="ECO:0000256" key="1">
    <source>
        <dbReference type="SAM" id="Phobius"/>
    </source>
</evidence>
<reference evidence="3" key="1">
    <citation type="journal article" date="2019" name="Int. J. Syst. Evol. Microbiol.">
        <title>The Global Catalogue of Microorganisms (GCM) 10K type strain sequencing project: providing services to taxonomists for standard genome sequencing and annotation.</title>
        <authorList>
            <consortium name="The Broad Institute Genomics Platform"/>
            <consortium name="The Broad Institute Genome Sequencing Center for Infectious Disease"/>
            <person name="Wu L."/>
            <person name="Ma J."/>
        </authorList>
    </citation>
    <scope>NUCLEOTIDE SEQUENCE [LARGE SCALE GENOMIC DNA]</scope>
    <source>
        <strain evidence="3">KCTC 42986</strain>
    </source>
</reference>
<evidence type="ECO:0000313" key="2">
    <source>
        <dbReference type="EMBL" id="MFC3109388.1"/>
    </source>
</evidence>
<name>A0ABV7F2W0_9BURK</name>
<dbReference type="EMBL" id="JBHRTP010000051">
    <property type="protein sequence ID" value="MFC3109388.1"/>
    <property type="molecule type" value="Genomic_DNA"/>
</dbReference>
<keyword evidence="1" id="KW-0812">Transmembrane</keyword>